<feature type="region of interest" description="Disordered" evidence="1">
    <location>
        <begin position="1"/>
        <end position="23"/>
    </location>
</feature>
<gene>
    <name evidence="2" type="primary">RvY_17750-1</name>
    <name evidence="2" type="synonym">RvY_17750.1</name>
    <name evidence="2" type="ORF">RvY_17750</name>
</gene>
<name>A0A1D1W5A5_RAMVA</name>
<feature type="region of interest" description="Disordered" evidence="1">
    <location>
        <begin position="63"/>
        <end position="89"/>
    </location>
</feature>
<proteinExistence type="predicted"/>
<comment type="caution">
    <text evidence="2">The sequence shown here is derived from an EMBL/GenBank/DDBJ whole genome shotgun (WGS) entry which is preliminary data.</text>
</comment>
<protein>
    <submittedName>
        <fullName evidence="2">Uncharacterized protein</fullName>
    </submittedName>
</protein>
<keyword evidence="3" id="KW-1185">Reference proteome</keyword>
<evidence type="ECO:0000313" key="2">
    <source>
        <dbReference type="EMBL" id="GAV07983.1"/>
    </source>
</evidence>
<accession>A0A1D1W5A5</accession>
<evidence type="ECO:0000256" key="1">
    <source>
        <dbReference type="SAM" id="MobiDB-lite"/>
    </source>
</evidence>
<feature type="compositionally biased region" description="Basic residues" evidence="1">
    <location>
        <begin position="179"/>
        <end position="189"/>
    </location>
</feature>
<dbReference type="EMBL" id="BDGG01000016">
    <property type="protein sequence ID" value="GAV07983.1"/>
    <property type="molecule type" value="Genomic_DNA"/>
</dbReference>
<organism evidence="2 3">
    <name type="scientific">Ramazzottius varieornatus</name>
    <name type="common">Water bear</name>
    <name type="synonym">Tardigrade</name>
    <dbReference type="NCBI Taxonomy" id="947166"/>
    <lineage>
        <taxon>Eukaryota</taxon>
        <taxon>Metazoa</taxon>
        <taxon>Ecdysozoa</taxon>
        <taxon>Tardigrada</taxon>
        <taxon>Eutardigrada</taxon>
        <taxon>Parachela</taxon>
        <taxon>Hypsibioidea</taxon>
        <taxon>Ramazzottiidae</taxon>
        <taxon>Ramazzottius</taxon>
    </lineage>
</organism>
<reference evidence="2 3" key="1">
    <citation type="journal article" date="2016" name="Nat. Commun.">
        <title>Extremotolerant tardigrade genome and improved radiotolerance of human cultured cells by tardigrade-unique protein.</title>
        <authorList>
            <person name="Hashimoto T."/>
            <person name="Horikawa D.D."/>
            <person name="Saito Y."/>
            <person name="Kuwahara H."/>
            <person name="Kozuka-Hata H."/>
            <person name="Shin-I T."/>
            <person name="Minakuchi Y."/>
            <person name="Ohishi K."/>
            <person name="Motoyama A."/>
            <person name="Aizu T."/>
            <person name="Enomoto A."/>
            <person name="Kondo K."/>
            <person name="Tanaka S."/>
            <person name="Hara Y."/>
            <person name="Koshikawa S."/>
            <person name="Sagara H."/>
            <person name="Miura T."/>
            <person name="Yokobori S."/>
            <person name="Miyagawa K."/>
            <person name="Suzuki Y."/>
            <person name="Kubo T."/>
            <person name="Oyama M."/>
            <person name="Kohara Y."/>
            <person name="Fujiyama A."/>
            <person name="Arakawa K."/>
            <person name="Katayama T."/>
            <person name="Toyoda A."/>
            <person name="Kunieda T."/>
        </authorList>
    </citation>
    <scope>NUCLEOTIDE SEQUENCE [LARGE SCALE GENOMIC DNA]</scope>
    <source>
        <strain evidence="2 3">YOKOZUNA-1</strain>
    </source>
</reference>
<sequence length="220" mass="24022">MGMPLLGTVAQPRSTADRPPPNLATATIKPTRLQVSQASVLHHAAAAAENVASVGRPDVNIDLGSIGSPRKPFDRRRLGNHPPHQRISESEVEATVEVVELMAARMDAAVVEGTVVAVGHNEHTTFDVVDTREVNVILGGNGEPAQGTMEEDGRRMAIRTSTRQTRRASVRRYYKIRRGPSRRTAKAQRRIWTSSSIKPGTRKPVGHRHGQPLTMEEAVD</sequence>
<evidence type="ECO:0000313" key="3">
    <source>
        <dbReference type="Proteomes" id="UP000186922"/>
    </source>
</evidence>
<dbReference type="AlphaFoldDB" id="A0A1D1W5A5"/>
<feature type="compositionally biased region" description="Basic residues" evidence="1">
    <location>
        <begin position="200"/>
        <end position="210"/>
    </location>
</feature>
<feature type="region of interest" description="Disordered" evidence="1">
    <location>
        <begin position="179"/>
        <end position="220"/>
    </location>
</feature>
<dbReference type="Proteomes" id="UP000186922">
    <property type="component" value="Unassembled WGS sequence"/>
</dbReference>